<accession>A0A514CCW2</accession>
<proteinExistence type="predicted"/>
<dbReference type="SUPFAM" id="SSF158446">
    <property type="entry name" value="IVS-encoded protein-like"/>
    <property type="match status" value="1"/>
</dbReference>
<organism evidence="1 2">
    <name type="scientific">Echinicola soli</name>
    <dbReference type="NCBI Taxonomy" id="2591634"/>
    <lineage>
        <taxon>Bacteria</taxon>
        <taxon>Pseudomonadati</taxon>
        <taxon>Bacteroidota</taxon>
        <taxon>Cytophagia</taxon>
        <taxon>Cytophagales</taxon>
        <taxon>Cyclobacteriaceae</taxon>
        <taxon>Echinicola</taxon>
    </lineage>
</organism>
<dbReference type="InterPro" id="IPR036583">
    <property type="entry name" value="23S_rRNA_IVS_sf"/>
</dbReference>
<evidence type="ECO:0000313" key="2">
    <source>
        <dbReference type="Proteomes" id="UP000316614"/>
    </source>
</evidence>
<sequence>MNIAKGSTRQSNRGCRRLLGSAIRSGGEMVSCLYIGIKRMVIE</sequence>
<name>A0A514CCW2_9BACT</name>
<reference evidence="1 2" key="1">
    <citation type="submission" date="2019-06" db="EMBL/GenBank/DDBJ databases">
        <title>Echinicola alkalisoli sp. nov. isolated from saline soil.</title>
        <authorList>
            <person name="Sun J.-Q."/>
            <person name="Xu L."/>
        </authorList>
    </citation>
    <scope>NUCLEOTIDE SEQUENCE [LARGE SCALE GENOMIC DNA]</scope>
    <source>
        <strain evidence="1 2">LN3S3</strain>
    </source>
</reference>
<dbReference type="AlphaFoldDB" id="A0A514CCW2"/>
<dbReference type="EMBL" id="CP041253">
    <property type="protein sequence ID" value="QDH77653.1"/>
    <property type="molecule type" value="Genomic_DNA"/>
</dbReference>
<dbReference type="Proteomes" id="UP000316614">
    <property type="component" value="Chromosome"/>
</dbReference>
<protein>
    <submittedName>
        <fullName evidence="1">Uncharacterized protein</fullName>
    </submittedName>
</protein>
<dbReference type="KEGG" id="echi:FKX85_00770"/>
<dbReference type="OrthoDB" id="9811959at2"/>
<gene>
    <name evidence="1" type="ORF">FKX85_00770</name>
</gene>
<keyword evidence="2" id="KW-1185">Reference proteome</keyword>
<evidence type="ECO:0000313" key="1">
    <source>
        <dbReference type="EMBL" id="QDH77653.1"/>
    </source>
</evidence>